<feature type="signal peptide" evidence="3">
    <location>
        <begin position="1"/>
        <end position="24"/>
    </location>
</feature>
<dbReference type="InterPro" id="IPR038829">
    <property type="entry name" value="Leukosialin"/>
</dbReference>
<name>A0A7N4NXN4_SARHA</name>
<keyword evidence="2" id="KW-0812">Transmembrane</keyword>
<organism evidence="4 5">
    <name type="scientific">Sarcophilus harrisii</name>
    <name type="common">Tasmanian devil</name>
    <name type="synonym">Sarcophilus laniarius</name>
    <dbReference type="NCBI Taxonomy" id="9305"/>
    <lineage>
        <taxon>Eukaryota</taxon>
        <taxon>Metazoa</taxon>
        <taxon>Chordata</taxon>
        <taxon>Craniata</taxon>
        <taxon>Vertebrata</taxon>
        <taxon>Euteleostomi</taxon>
        <taxon>Mammalia</taxon>
        <taxon>Metatheria</taxon>
        <taxon>Dasyuromorphia</taxon>
        <taxon>Dasyuridae</taxon>
        <taxon>Sarcophilus</taxon>
    </lineage>
</organism>
<dbReference type="InParanoid" id="A0A7N4NXN4"/>
<dbReference type="GO" id="GO:0050863">
    <property type="term" value="P:regulation of T cell activation"/>
    <property type="evidence" value="ECO:0007669"/>
    <property type="project" value="InterPro"/>
</dbReference>
<feature type="region of interest" description="Disordered" evidence="1">
    <location>
        <begin position="143"/>
        <end position="189"/>
    </location>
</feature>
<keyword evidence="2" id="KW-1133">Transmembrane helix</keyword>
<keyword evidence="3" id="KW-0732">Signal</keyword>
<dbReference type="GO" id="GO:0009897">
    <property type="term" value="C:external side of plasma membrane"/>
    <property type="evidence" value="ECO:0007669"/>
    <property type="project" value="TreeGrafter"/>
</dbReference>
<dbReference type="GO" id="GO:0042742">
    <property type="term" value="P:defense response to bacterium"/>
    <property type="evidence" value="ECO:0007669"/>
    <property type="project" value="TreeGrafter"/>
</dbReference>
<feature type="compositionally biased region" description="Polar residues" evidence="1">
    <location>
        <begin position="152"/>
        <end position="179"/>
    </location>
</feature>
<keyword evidence="2" id="KW-0472">Membrane</keyword>
<evidence type="ECO:0000256" key="3">
    <source>
        <dbReference type="SAM" id="SignalP"/>
    </source>
</evidence>
<feature type="chain" id="PRO_5029448788" evidence="3">
    <location>
        <begin position="25"/>
        <end position="360"/>
    </location>
</feature>
<dbReference type="GO" id="GO:0050776">
    <property type="term" value="P:regulation of immune response"/>
    <property type="evidence" value="ECO:0007669"/>
    <property type="project" value="TreeGrafter"/>
</dbReference>
<reference evidence="4" key="3">
    <citation type="submission" date="2025-09" db="UniProtKB">
        <authorList>
            <consortium name="Ensembl"/>
        </authorList>
    </citation>
    <scope>IDENTIFICATION</scope>
</reference>
<dbReference type="OrthoDB" id="9666309at2759"/>
<dbReference type="AlphaFoldDB" id="A0A7N4NXN4"/>
<dbReference type="GeneTree" id="ENSGT00390000017626"/>
<dbReference type="GeneID" id="105749503"/>
<dbReference type="KEGG" id="shr:105749503"/>
<dbReference type="Proteomes" id="UP000007648">
    <property type="component" value="Unassembled WGS sequence"/>
</dbReference>
<feature type="region of interest" description="Disordered" evidence="1">
    <location>
        <begin position="311"/>
        <end position="360"/>
    </location>
</feature>
<reference evidence="4" key="2">
    <citation type="submission" date="2025-08" db="UniProtKB">
        <authorList>
            <consortium name="Ensembl"/>
        </authorList>
    </citation>
    <scope>IDENTIFICATION</scope>
</reference>
<feature type="compositionally biased region" description="Basic and acidic residues" evidence="1">
    <location>
        <begin position="317"/>
        <end position="336"/>
    </location>
</feature>
<dbReference type="Ensembl" id="ENSSHAT00000045492.1">
    <property type="protein sequence ID" value="ENSSHAP00000029464.1"/>
    <property type="gene ID" value="ENSSHAG00000032174.1"/>
</dbReference>
<feature type="compositionally biased region" description="Low complexity" evidence="1">
    <location>
        <begin position="261"/>
        <end position="273"/>
    </location>
</feature>
<dbReference type="PANTHER" id="PTHR35265">
    <property type="entry name" value="LEUKOSIALIN"/>
    <property type="match status" value="1"/>
</dbReference>
<dbReference type="GO" id="GO:0004888">
    <property type="term" value="F:transmembrane signaling receptor activity"/>
    <property type="evidence" value="ECO:0007669"/>
    <property type="project" value="InterPro"/>
</dbReference>
<sequence length="360" mass="37538">MEMVFPLSLLLLLILSECFWISIATTDSQVADMVTVSSSFLDQHSLTSQPPLEAVSLPGSDSDTTLMSSTALDATLLTSLMTEARDSTPTAEVASSTTFDSGLTSVDKKDLSSTQELTTHVAILSTSVKAVVAAVTTPSIPPPFNATGGQEGNTTLVTKETTPSHEISTGKTTSTSYPGSQTTSTSSLSLTSVSPAKKLQDGSNSALVILVVVIVVATLFVVLFFLWRRRQRRRTGALMLVGNGKHKGAGDAWAGPVQGVEEQAASGSAAGEGDTMNPEGEGTGRRPTLTTFFGKRKSRQDSVMLEDLEAGAATSDLKVESEPLVEKVDEAVKPPEADGLSADESVVGDGNLPSSPVTNV</sequence>
<feature type="region of interest" description="Disordered" evidence="1">
    <location>
        <begin position="261"/>
        <end position="293"/>
    </location>
</feature>
<dbReference type="CTD" id="6693"/>
<proteinExistence type="predicted"/>
<keyword evidence="5" id="KW-1185">Reference proteome</keyword>
<protein>
    <submittedName>
        <fullName evidence="4">Sialophorin</fullName>
    </submittedName>
</protein>
<accession>A0A7N4NXN4</accession>
<dbReference type="GO" id="GO:0031072">
    <property type="term" value="F:heat shock protein binding"/>
    <property type="evidence" value="ECO:0007669"/>
    <property type="project" value="TreeGrafter"/>
</dbReference>
<evidence type="ECO:0000313" key="5">
    <source>
        <dbReference type="Proteomes" id="UP000007648"/>
    </source>
</evidence>
<dbReference type="GO" id="GO:0007166">
    <property type="term" value="P:cell surface receptor signaling pathway"/>
    <property type="evidence" value="ECO:0007669"/>
    <property type="project" value="TreeGrafter"/>
</dbReference>
<dbReference type="PANTHER" id="PTHR35265:SF1">
    <property type="entry name" value="LEUKOSIALIN"/>
    <property type="match status" value="1"/>
</dbReference>
<evidence type="ECO:0000256" key="2">
    <source>
        <dbReference type="SAM" id="Phobius"/>
    </source>
</evidence>
<evidence type="ECO:0000256" key="1">
    <source>
        <dbReference type="SAM" id="MobiDB-lite"/>
    </source>
</evidence>
<dbReference type="GO" id="GO:2000404">
    <property type="term" value="P:regulation of T cell migration"/>
    <property type="evidence" value="ECO:0007669"/>
    <property type="project" value="InterPro"/>
</dbReference>
<dbReference type="RefSeq" id="XP_012398322.1">
    <property type="nucleotide sequence ID" value="XM_012542868.3"/>
</dbReference>
<reference evidence="4 5" key="1">
    <citation type="journal article" date="2011" name="Proc. Natl. Acad. Sci. U.S.A.">
        <title>Genetic diversity and population structure of the endangered marsupial Sarcophilus harrisii (Tasmanian devil).</title>
        <authorList>
            <person name="Miller W."/>
            <person name="Hayes V.M."/>
            <person name="Ratan A."/>
            <person name="Petersen D.C."/>
            <person name="Wittekindt N.E."/>
            <person name="Miller J."/>
            <person name="Walenz B."/>
            <person name="Knight J."/>
            <person name="Qi J."/>
            <person name="Zhao F."/>
            <person name="Wang Q."/>
            <person name="Bedoya-Reina O.C."/>
            <person name="Katiyar N."/>
            <person name="Tomsho L.P."/>
            <person name="Kasson L.M."/>
            <person name="Hardie R.A."/>
            <person name="Woodbridge P."/>
            <person name="Tindall E.A."/>
            <person name="Bertelsen M.F."/>
            <person name="Dixon D."/>
            <person name="Pyecroft S."/>
            <person name="Helgen K.M."/>
            <person name="Lesk A.M."/>
            <person name="Pringle T.H."/>
            <person name="Patterson N."/>
            <person name="Zhang Y."/>
            <person name="Kreiss A."/>
            <person name="Woods G.M."/>
            <person name="Jones M.E."/>
            <person name="Schuster S.C."/>
        </authorList>
    </citation>
    <scope>NUCLEOTIDE SEQUENCE [LARGE SCALE GENOMIC DNA]</scope>
</reference>
<feature type="transmembrane region" description="Helical" evidence="2">
    <location>
        <begin position="206"/>
        <end position="227"/>
    </location>
</feature>
<feature type="compositionally biased region" description="Low complexity" evidence="1">
    <location>
        <begin position="180"/>
        <end position="189"/>
    </location>
</feature>
<evidence type="ECO:0000313" key="4">
    <source>
        <dbReference type="Ensembl" id="ENSSHAP00000029464.1"/>
    </source>
</evidence>
<gene>
    <name evidence="4" type="primary">SPN</name>
</gene>